<dbReference type="PANTHER" id="PTHR11046:SF0">
    <property type="entry name" value="OLIGORIBONUCLEASE, MITOCHONDRIAL"/>
    <property type="match status" value="1"/>
</dbReference>
<evidence type="ECO:0000256" key="8">
    <source>
        <dbReference type="ARBA" id="ARBA00079509"/>
    </source>
</evidence>
<evidence type="ECO:0000313" key="12">
    <source>
        <dbReference type="Proteomes" id="UP000695023"/>
    </source>
</evidence>
<dbReference type="Proteomes" id="UP000695023">
    <property type="component" value="Unplaced"/>
</dbReference>
<dbReference type="NCBIfam" id="NF003765">
    <property type="entry name" value="PRK05359.1"/>
    <property type="match status" value="1"/>
</dbReference>
<dbReference type="Gene3D" id="3.30.420.10">
    <property type="entry name" value="Ribonuclease H-like superfamily/Ribonuclease H"/>
    <property type="match status" value="1"/>
</dbReference>
<keyword evidence="4" id="KW-0269">Exonuclease</keyword>
<comment type="similarity">
    <text evidence="1">Belongs to the oligoribonuclease family.</text>
</comment>
<dbReference type="Ensembl" id="ENSPNYT00000025053.1">
    <property type="protein sequence ID" value="ENSPNYP00000024453.1"/>
    <property type="gene ID" value="ENSPNYG00000018401.1"/>
</dbReference>
<dbReference type="CTD" id="393717"/>
<protein>
    <recommendedName>
        <fullName evidence="7">Oligoribonuclease, mitochondrial</fullName>
    </recommendedName>
    <alternativeName>
        <fullName evidence="8">RNA exonuclease 2 homolog</fullName>
    </alternativeName>
    <alternativeName>
        <fullName evidence="9">Small fragment nuclease</fullName>
    </alternativeName>
</protein>
<dbReference type="OrthoDB" id="270189at2759"/>
<evidence type="ECO:0000313" key="11">
    <source>
        <dbReference type="Ensembl" id="ENSPNYP00000024453.1"/>
    </source>
</evidence>
<reference evidence="11" key="1">
    <citation type="submission" date="2023-09" db="UniProtKB">
        <authorList>
            <consortium name="Ensembl"/>
        </authorList>
    </citation>
    <scope>IDENTIFICATION</scope>
</reference>
<dbReference type="GeneTree" id="ENSGT00390000009255"/>
<evidence type="ECO:0000256" key="7">
    <source>
        <dbReference type="ARBA" id="ARBA00068437"/>
    </source>
</evidence>
<dbReference type="SMART" id="SM00479">
    <property type="entry name" value="EXOIII"/>
    <property type="match status" value="1"/>
</dbReference>
<dbReference type="InterPro" id="IPR013520">
    <property type="entry name" value="Ribonucl_H"/>
</dbReference>
<dbReference type="HAMAP" id="MF_00045">
    <property type="entry name" value="Oligoribonuclease"/>
    <property type="match status" value="1"/>
</dbReference>
<comment type="function">
    <text evidence="6">3'-to-5'exoribonuclease that preferentially degrades DNA and RNA oligonucleotides composed of only two nucleotides. Binds and degrades longer oligonucleotides with a lower affinity. Plays dual roles in mitochondria, scavenging nanoRNAs (small RNA oligonucleotides of &lt;5 nucleotides) that are produced by the degradosome and clearing short RNAs that are generated by RNA processing. Essential for correct initiation of mitochondrial transcription, degrading mitochondrial RNA dinucleotides to prevent RNA-primed transcription at non-canonical sites in the mitochondrial genome. Essential for embryonic development.</text>
</comment>
<evidence type="ECO:0000313" key="13">
    <source>
        <dbReference type="RefSeq" id="XP_005753871.1"/>
    </source>
</evidence>
<feature type="domain" description="Exonuclease" evidence="10">
    <location>
        <begin position="68"/>
        <end position="242"/>
    </location>
</feature>
<organism evidence="11">
    <name type="scientific">Pundamilia nyererei</name>
    <dbReference type="NCBI Taxonomy" id="303518"/>
    <lineage>
        <taxon>Eukaryota</taxon>
        <taxon>Metazoa</taxon>
        <taxon>Chordata</taxon>
        <taxon>Craniata</taxon>
        <taxon>Vertebrata</taxon>
        <taxon>Euteleostomi</taxon>
        <taxon>Actinopterygii</taxon>
        <taxon>Neopterygii</taxon>
        <taxon>Teleostei</taxon>
        <taxon>Neoteleostei</taxon>
        <taxon>Acanthomorphata</taxon>
        <taxon>Ovalentaria</taxon>
        <taxon>Cichlomorphae</taxon>
        <taxon>Cichliformes</taxon>
        <taxon>Cichlidae</taxon>
        <taxon>African cichlids</taxon>
        <taxon>Pseudocrenilabrinae</taxon>
        <taxon>Haplochromini</taxon>
        <taxon>Pundamilia</taxon>
    </lineage>
</organism>
<reference evidence="13" key="2">
    <citation type="submission" date="2025-04" db="UniProtKB">
        <authorList>
            <consortium name="RefSeq"/>
        </authorList>
    </citation>
    <scope>IDENTIFICATION</scope>
</reference>
<evidence type="ECO:0000256" key="5">
    <source>
        <dbReference type="ARBA" id="ARBA00046824"/>
    </source>
</evidence>
<evidence type="ECO:0000259" key="10">
    <source>
        <dbReference type="SMART" id="SM00479"/>
    </source>
</evidence>
<evidence type="ECO:0000256" key="3">
    <source>
        <dbReference type="ARBA" id="ARBA00022801"/>
    </source>
</evidence>
<dbReference type="Pfam" id="PF00929">
    <property type="entry name" value="RNase_T"/>
    <property type="match status" value="1"/>
</dbReference>
<dbReference type="GO" id="GO:0005739">
    <property type="term" value="C:mitochondrion"/>
    <property type="evidence" value="ECO:0007669"/>
    <property type="project" value="TreeGrafter"/>
</dbReference>
<dbReference type="GeneID" id="102195096"/>
<dbReference type="FunFam" id="3.30.420.10:FF:000003">
    <property type="entry name" value="Oligoribonuclease"/>
    <property type="match status" value="1"/>
</dbReference>
<proteinExistence type="inferred from homology"/>
<evidence type="ECO:0000256" key="4">
    <source>
        <dbReference type="ARBA" id="ARBA00022839"/>
    </source>
</evidence>
<dbReference type="InterPro" id="IPR022894">
    <property type="entry name" value="Oligoribonuclease"/>
</dbReference>
<accession>A0A3B4GSI9</accession>
<dbReference type="STRING" id="303518.ENSPNYP00000024453"/>
<name>A0A3B4GSI9_9CICH</name>
<keyword evidence="12" id="KW-1185">Reference proteome</keyword>
<sequence>MANKTGNGLSMPVCSRSSAWVLATFSKSLFALSLGKAALSRPGSPLLAPAAGQASTRGSMTATGMSQRMVWVDLEMTGLDVEKDQIIEMACLITDCNLNILAEGPNVIIKQPDELLEGMSEWCKEHHGKSGLTQAVRDSKITLEQAEYEFLSFVRQHTPPGQCPLAGNSVHADKRFLDKYMPQFMYHLHYRIIDVSTIKELSRRWFPEEYKMVPHKKATHRALEDIRESIKELQYYRANIFKASEKNCTIVENGGSSMS</sequence>
<dbReference type="SUPFAM" id="SSF53098">
    <property type="entry name" value="Ribonuclease H-like"/>
    <property type="match status" value="1"/>
</dbReference>
<evidence type="ECO:0000256" key="6">
    <source>
        <dbReference type="ARBA" id="ARBA00057450"/>
    </source>
</evidence>
<gene>
    <name evidence="13" type="primary">rexo2</name>
</gene>
<evidence type="ECO:0000256" key="9">
    <source>
        <dbReference type="ARBA" id="ARBA00079573"/>
    </source>
</evidence>
<dbReference type="PANTHER" id="PTHR11046">
    <property type="entry name" value="OLIGORIBONUCLEASE, MITOCHONDRIAL"/>
    <property type="match status" value="1"/>
</dbReference>
<dbReference type="InterPro" id="IPR012337">
    <property type="entry name" value="RNaseH-like_sf"/>
</dbReference>
<dbReference type="InterPro" id="IPR036397">
    <property type="entry name" value="RNaseH_sf"/>
</dbReference>
<dbReference type="GO" id="GO:0003676">
    <property type="term" value="F:nucleic acid binding"/>
    <property type="evidence" value="ECO:0007669"/>
    <property type="project" value="InterPro"/>
</dbReference>
<comment type="subunit">
    <text evidence="5">Homodimer. Homotetramer.</text>
</comment>
<keyword evidence="2" id="KW-0540">Nuclease</keyword>
<evidence type="ECO:0000256" key="2">
    <source>
        <dbReference type="ARBA" id="ARBA00022722"/>
    </source>
</evidence>
<evidence type="ECO:0000256" key="1">
    <source>
        <dbReference type="ARBA" id="ARBA00009921"/>
    </source>
</evidence>
<keyword evidence="3" id="KW-0378">Hydrolase</keyword>
<dbReference type="AlphaFoldDB" id="A0A3B4GSI9"/>
<dbReference type="RefSeq" id="XP_005753871.1">
    <property type="nucleotide sequence ID" value="XM_005753814.2"/>
</dbReference>
<dbReference type="GO" id="GO:0000175">
    <property type="term" value="F:3'-5'-RNA exonuclease activity"/>
    <property type="evidence" value="ECO:0007669"/>
    <property type="project" value="InterPro"/>
</dbReference>
<dbReference type="CDD" id="cd06135">
    <property type="entry name" value="Orn"/>
    <property type="match status" value="1"/>
</dbReference>